<dbReference type="Gene3D" id="3.60.15.10">
    <property type="entry name" value="Ribonuclease Z/Hydroxyacylglutathione hydrolase-like"/>
    <property type="match status" value="1"/>
</dbReference>
<reference evidence="2 3" key="1">
    <citation type="submission" date="2015-03" db="EMBL/GenBank/DDBJ databases">
        <authorList>
            <person name="Murphy D."/>
        </authorList>
    </citation>
    <scope>NUCLEOTIDE SEQUENCE [LARGE SCALE GENOMIC DNA]</scope>
    <source>
        <strain evidence="2 3">OL-4</strain>
    </source>
</reference>
<evidence type="ECO:0000313" key="3">
    <source>
        <dbReference type="Proteomes" id="UP000045545"/>
    </source>
</evidence>
<dbReference type="EMBL" id="CGIH01000004">
    <property type="protein sequence ID" value="CFX00853.1"/>
    <property type="molecule type" value="Genomic_DNA"/>
</dbReference>
<keyword evidence="3" id="KW-1185">Reference proteome</keyword>
<dbReference type="AlphaFoldDB" id="A0A0E4G9B3"/>
<dbReference type="Pfam" id="PF00753">
    <property type="entry name" value="Lactamase_B"/>
    <property type="match status" value="1"/>
</dbReference>
<evidence type="ECO:0000313" key="2">
    <source>
        <dbReference type="EMBL" id="CFX00853.1"/>
    </source>
</evidence>
<organism evidence="2 3">
    <name type="scientific">Syntrophomonas zehnderi OL-4</name>
    <dbReference type="NCBI Taxonomy" id="690567"/>
    <lineage>
        <taxon>Bacteria</taxon>
        <taxon>Bacillati</taxon>
        <taxon>Bacillota</taxon>
        <taxon>Clostridia</taxon>
        <taxon>Eubacteriales</taxon>
        <taxon>Syntrophomonadaceae</taxon>
        <taxon>Syntrophomonas</taxon>
    </lineage>
</organism>
<dbReference type="RefSeq" id="WP_052729513.1">
    <property type="nucleotide sequence ID" value="NZ_CGIH01000004.1"/>
</dbReference>
<dbReference type="STRING" id="690567.189"/>
<dbReference type="SUPFAM" id="SSF56281">
    <property type="entry name" value="Metallo-hydrolase/oxidoreductase"/>
    <property type="match status" value="1"/>
</dbReference>
<dbReference type="OrthoDB" id="9758182at2"/>
<feature type="domain" description="Metallo-beta-lactamase" evidence="1">
    <location>
        <begin position="15"/>
        <end position="214"/>
    </location>
</feature>
<dbReference type="InterPro" id="IPR050855">
    <property type="entry name" value="NDM-1-like"/>
</dbReference>
<dbReference type="PANTHER" id="PTHR42951">
    <property type="entry name" value="METALLO-BETA-LACTAMASE DOMAIN-CONTAINING"/>
    <property type="match status" value="1"/>
</dbReference>
<proteinExistence type="predicted"/>
<dbReference type="InterPro" id="IPR036866">
    <property type="entry name" value="RibonucZ/Hydroxyglut_hydro"/>
</dbReference>
<dbReference type="Proteomes" id="UP000045545">
    <property type="component" value="Unassembled WGS sequence"/>
</dbReference>
<sequence length="264" mass="30047">MVLNRFVLHVIPGYITNIFLAEYEHGLLLLDCGAASDVQRIEDYCLQNLKRSPQDIKLAVVTHIHPDHSGGAANLRNRFGTLIASQNELDRWYAGPGGFIQHKLDRFMMQGVARRMQRSLEKTFFPRRINADFLLSDGDSLPIFQDWQAIHVPGHTSHDLVLYNQAESLLYVSDCVLEVKGKYQNPLPIMFPEQMLSSYTKLSTLDAATILLAHGEAIKTEDPRRVFTLARELLKSPPNKMTHRVQCMSVFSPEGWQQRNKQGC</sequence>
<dbReference type="InterPro" id="IPR001279">
    <property type="entry name" value="Metallo-B-lactamas"/>
</dbReference>
<dbReference type="SMART" id="SM00849">
    <property type="entry name" value="Lactamase_B"/>
    <property type="match status" value="1"/>
</dbReference>
<name>A0A0E4G9B3_9FIRM</name>
<accession>A0A0E4G9B3</accession>
<evidence type="ECO:0000259" key="1">
    <source>
        <dbReference type="SMART" id="SM00849"/>
    </source>
</evidence>
<dbReference type="PANTHER" id="PTHR42951:SF17">
    <property type="entry name" value="METALLO-BETA-LACTAMASE DOMAIN-CONTAINING PROTEIN"/>
    <property type="match status" value="1"/>
</dbReference>
<protein>
    <submittedName>
        <fullName evidence="2">Beta-lactamase-like</fullName>
    </submittedName>
</protein>
<gene>
    <name evidence="2" type="ORF">189</name>
</gene>